<organism evidence="2 3">
    <name type="scientific">Penstemon smallii</name>
    <dbReference type="NCBI Taxonomy" id="265156"/>
    <lineage>
        <taxon>Eukaryota</taxon>
        <taxon>Viridiplantae</taxon>
        <taxon>Streptophyta</taxon>
        <taxon>Embryophyta</taxon>
        <taxon>Tracheophyta</taxon>
        <taxon>Spermatophyta</taxon>
        <taxon>Magnoliopsida</taxon>
        <taxon>eudicotyledons</taxon>
        <taxon>Gunneridae</taxon>
        <taxon>Pentapetalae</taxon>
        <taxon>asterids</taxon>
        <taxon>lamiids</taxon>
        <taxon>Lamiales</taxon>
        <taxon>Plantaginaceae</taxon>
        <taxon>Cheloneae</taxon>
        <taxon>Penstemon</taxon>
    </lineage>
</organism>
<feature type="compositionally biased region" description="Basic and acidic residues" evidence="1">
    <location>
        <begin position="7"/>
        <end position="22"/>
    </location>
</feature>
<dbReference type="Proteomes" id="UP001634393">
    <property type="component" value="Unassembled WGS sequence"/>
</dbReference>
<comment type="caution">
    <text evidence="2">The sequence shown here is derived from an EMBL/GenBank/DDBJ whole genome shotgun (WGS) entry which is preliminary data.</text>
</comment>
<feature type="region of interest" description="Disordered" evidence="1">
    <location>
        <begin position="1"/>
        <end position="34"/>
    </location>
</feature>
<dbReference type="EMBL" id="JBJXBP010000003">
    <property type="protein sequence ID" value="KAL3840755.1"/>
    <property type="molecule type" value="Genomic_DNA"/>
</dbReference>
<gene>
    <name evidence="2" type="ORF">ACJIZ3_025346</name>
</gene>
<sequence length="116" mass="13047">MCAAIMDPHDKMRARDVSKVSRGEQAPRPPHQSPKVKLHLHYSISFFQIRGPIHQIRCGVVMIITMSITSASKKREKRHKNARKLPSITRKHVPTGLGIGALSEEVQLHWKSLGLA</sequence>
<accession>A0ABD3TUP7</accession>
<evidence type="ECO:0000313" key="2">
    <source>
        <dbReference type="EMBL" id="KAL3840755.1"/>
    </source>
</evidence>
<keyword evidence="3" id="KW-1185">Reference proteome</keyword>
<evidence type="ECO:0000256" key="1">
    <source>
        <dbReference type="SAM" id="MobiDB-lite"/>
    </source>
</evidence>
<reference evidence="2 3" key="1">
    <citation type="submission" date="2024-12" db="EMBL/GenBank/DDBJ databases">
        <title>The unique morphological basis and parallel evolutionary history of personate flowers in Penstemon.</title>
        <authorList>
            <person name="Depatie T.H."/>
            <person name="Wessinger C.A."/>
        </authorList>
    </citation>
    <scope>NUCLEOTIDE SEQUENCE [LARGE SCALE GENOMIC DNA]</scope>
    <source>
        <strain evidence="2">WTNN_2</strain>
        <tissue evidence="2">Leaf</tissue>
    </source>
</reference>
<evidence type="ECO:0000313" key="3">
    <source>
        <dbReference type="Proteomes" id="UP001634393"/>
    </source>
</evidence>
<proteinExistence type="predicted"/>
<dbReference type="AlphaFoldDB" id="A0ABD3TUP7"/>
<name>A0ABD3TUP7_9LAMI</name>
<protein>
    <submittedName>
        <fullName evidence="2">Uncharacterized protein</fullName>
    </submittedName>
</protein>